<dbReference type="EMBL" id="JAMKFE010000020">
    <property type="protein sequence ID" value="MCM5682559.1"/>
    <property type="molecule type" value="Genomic_DNA"/>
</dbReference>
<dbReference type="InterPro" id="IPR038186">
    <property type="entry name" value="CHAD_dom_sf"/>
</dbReference>
<dbReference type="PANTHER" id="PTHR39569">
    <property type="entry name" value="INORGANIC TRIPHOSPHATASE"/>
    <property type="match status" value="1"/>
</dbReference>
<feature type="domain" description="CHAD" evidence="2">
    <location>
        <begin position="219"/>
        <end position="483"/>
    </location>
</feature>
<proteinExistence type="predicted"/>
<reference evidence="3" key="1">
    <citation type="submission" date="2022-05" db="EMBL/GenBank/DDBJ databases">
        <title>Schlegelella sp. nov., isolated from mangrove soil.</title>
        <authorList>
            <person name="Liu Y."/>
            <person name="Ge X."/>
            <person name="Liu W."/>
        </authorList>
    </citation>
    <scope>NUCLEOTIDE SEQUENCE</scope>
    <source>
        <strain evidence="3">S2-27</strain>
    </source>
</reference>
<feature type="domain" description="CYTH" evidence="1">
    <location>
        <begin position="1"/>
        <end position="199"/>
    </location>
</feature>
<evidence type="ECO:0000259" key="2">
    <source>
        <dbReference type="PROSITE" id="PS51708"/>
    </source>
</evidence>
<dbReference type="InterPro" id="IPR007899">
    <property type="entry name" value="CHAD_dom"/>
</dbReference>
<name>A0ABT0YVX6_9BURK</name>
<dbReference type="Gene3D" id="1.40.20.10">
    <property type="entry name" value="CHAD domain"/>
    <property type="match status" value="1"/>
</dbReference>
<dbReference type="PROSITE" id="PS51707">
    <property type="entry name" value="CYTH"/>
    <property type="match status" value="1"/>
</dbReference>
<dbReference type="SMART" id="SM01118">
    <property type="entry name" value="CYTH"/>
    <property type="match status" value="1"/>
</dbReference>
<dbReference type="Pfam" id="PF05235">
    <property type="entry name" value="CHAD"/>
    <property type="match status" value="1"/>
</dbReference>
<comment type="caution">
    <text evidence="3">The sequence shown here is derived from an EMBL/GenBank/DDBJ whole genome shotgun (WGS) entry which is preliminary data.</text>
</comment>
<organism evidence="3 4">
    <name type="scientific">Caldimonas mangrovi</name>
    <dbReference type="NCBI Taxonomy" id="2944811"/>
    <lineage>
        <taxon>Bacteria</taxon>
        <taxon>Pseudomonadati</taxon>
        <taxon>Pseudomonadota</taxon>
        <taxon>Betaproteobacteria</taxon>
        <taxon>Burkholderiales</taxon>
        <taxon>Sphaerotilaceae</taxon>
        <taxon>Caldimonas</taxon>
    </lineage>
</organism>
<dbReference type="SUPFAM" id="SSF55154">
    <property type="entry name" value="CYTH-like phosphatases"/>
    <property type="match status" value="1"/>
</dbReference>
<keyword evidence="4" id="KW-1185">Reference proteome</keyword>
<protein>
    <submittedName>
        <fullName evidence="3">CHAD domain-containing protein</fullName>
    </submittedName>
</protein>
<dbReference type="SMART" id="SM00880">
    <property type="entry name" value="CHAD"/>
    <property type="match status" value="1"/>
</dbReference>
<evidence type="ECO:0000259" key="1">
    <source>
        <dbReference type="PROSITE" id="PS51707"/>
    </source>
</evidence>
<dbReference type="Proteomes" id="UP001165541">
    <property type="component" value="Unassembled WGS sequence"/>
</dbReference>
<dbReference type="InterPro" id="IPR023577">
    <property type="entry name" value="CYTH_domain"/>
</dbReference>
<dbReference type="RefSeq" id="WP_251781058.1">
    <property type="nucleotide sequence ID" value="NZ_JAMKFE010000020.1"/>
</dbReference>
<sequence length="483" mass="52840">MQEFEIKLQVPPATRAAIDAALARGGTARRERLRAVYFDTPGGDLARAGMALRVRQEGRRRVQTLKAAGTDVLTRFEHNVALRPGETIDPRRHAGTSGGQRLLQLLTDAAQPLQERYRTDIVRRTRLLRAGRQQLELALDVGQIIAHERRWPVCELEIELVDGSPQAVLDVARRWALRHGLWIDIRSKAERGARLANGEVTGDPVKAPAVRLPGGATVPQAWQSVARASLQHLLANASELAGGQAAGADGAEHLHQLRVGLRRLRAAVRFFRGWDGAPELAPLGAAAADLFARFGAARDCDVIAALLRPVWAEAGLPAASIEQTHGAPPADVLRGAKAQALWLDLLGWACRTPGDGAPFAPPAARRLKRWHRGIVAAIDGFDAMDDAQRHVLRKRIKRLRYAVDIAGSVFPRKAVRRYQEALAHAQEAFGEFNDVCMARELLRGRGDASSLYALGWLAARREALLLSCRGALAALRRTPAFWK</sequence>
<evidence type="ECO:0000313" key="4">
    <source>
        <dbReference type="Proteomes" id="UP001165541"/>
    </source>
</evidence>
<dbReference type="InterPro" id="IPR039013">
    <property type="entry name" value="YgiF"/>
</dbReference>
<accession>A0ABT0YVX6</accession>
<dbReference type="PROSITE" id="PS51708">
    <property type="entry name" value="CHAD"/>
    <property type="match status" value="1"/>
</dbReference>
<dbReference type="Pfam" id="PF01928">
    <property type="entry name" value="CYTH"/>
    <property type="match status" value="1"/>
</dbReference>
<dbReference type="InterPro" id="IPR033469">
    <property type="entry name" value="CYTH-like_dom_sf"/>
</dbReference>
<gene>
    <name evidence="3" type="ORF">M8A51_23765</name>
</gene>
<dbReference type="PANTHER" id="PTHR39569:SF1">
    <property type="entry name" value="INORGANIC TRIPHOSPHATASE"/>
    <property type="match status" value="1"/>
</dbReference>
<dbReference type="Gene3D" id="2.40.320.10">
    <property type="entry name" value="Hypothetical Protein Pfu-838710-001"/>
    <property type="match status" value="1"/>
</dbReference>
<dbReference type="CDD" id="cd07756">
    <property type="entry name" value="CYTH-like_Pase_CHAD"/>
    <property type="match status" value="1"/>
</dbReference>
<evidence type="ECO:0000313" key="3">
    <source>
        <dbReference type="EMBL" id="MCM5682559.1"/>
    </source>
</evidence>